<dbReference type="InterPro" id="IPR050851">
    <property type="entry name" value="mRNA_Cap_2O-Ribose_MeTrfase"/>
</dbReference>
<dbReference type="Proteomes" id="UP001233999">
    <property type="component" value="Unassembled WGS sequence"/>
</dbReference>
<name>A0AAD8A6M3_DIPPU</name>
<reference evidence="2" key="1">
    <citation type="journal article" date="2023" name="IScience">
        <title>Live-bearing cockroach genome reveals convergent evolutionary mechanisms linked to viviparity in insects and beyond.</title>
        <authorList>
            <person name="Fouks B."/>
            <person name="Harrison M.C."/>
            <person name="Mikhailova A.A."/>
            <person name="Marchal E."/>
            <person name="English S."/>
            <person name="Carruthers M."/>
            <person name="Jennings E.C."/>
            <person name="Chiamaka E.L."/>
            <person name="Frigard R.A."/>
            <person name="Pippel M."/>
            <person name="Attardo G.M."/>
            <person name="Benoit J.B."/>
            <person name="Bornberg-Bauer E."/>
            <person name="Tobe S.S."/>
        </authorList>
    </citation>
    <scope>NUCLEOTIDE SEQUENCE</scope>
    <source>
        <strain evidence="2">Stay&amp;Tobe</strain>
    </source>
</reference>
<sequence length="481" mass="55998">GSFLLKMFTLYEYETICLIYFLCCAFTSVRVNKPATSKEGNSEVYVVCLEYRGIDVMEPWLSVLRKHFVPVKAMFPHSDIPKDFLDQLYECATIFKNYQTDVIETNIRVYEGFKRKGEDYIIKKIRHLIPDYFLEKYEMKKLDPEDEVVGKDKLRKTMTLNMDPRSEEGSFDDRRKKAVMEPLELLKVLKEELLNIDIDWPHKDVIGVMNFPDCVNGFEIKIGKPVKTVQSSKFCLGRLLKTRNDVRKVARGLLSRSNSNRSDASSTAAANNNDNLAQESELSLIVRDWLKKEHGKSDLKILNYKEKLWTSMETGNEEAELNAFWDIMDVIDDIWRDQSLLLQGYPMLTQFNVGIVYMLCHLFEEVGFVKPNKQDFGIVFCHFRKWNPKMKKFLDEVDTVIQKLQDEGGKRTVLSLFPVNKLCERYSATDTSEKESSDAENKCEDGRMHKCEDNLFYKSVTEVNHLCVKEQVLDIIHNVLH</sequence>
<gene>
    <name evidence="2" type="ORF">L9F63_015022</name>
</gene>
<reference evidence="2" key="2">
    <citation type="submission" date="2023-05" db="EMBL/GenBank/DDBJ databases">
        <authorList>
            <person name="Fouks B."/>
        </authorList>
    </citation>
    <scope>NUCLEOTIDE SEQUENCE</scope>
    <source>
        <strain evidence="2">Stay&amp;Tobe</strain>
        <tissue evidence="2">Testes</tissue>
    </source>
</reference>
<feature type="non-terminal residue" evidence="2">
    <location>
        <position position="1"/>
    </location>
</feature>
<evidence type="ECO:0000313" key="3">
    <source>
        <dbReference type="Proteomes" id="UP001233999"/>
    </source>
</evidence>
<dbReference type="Pfam" id="PF01728">
    <property type="entry name" value="FtsJ"/>
    <property type="match status" value="1"/>
</dbReference>
<feature type="domain" description="Mononegavirus-type SAM-dependent 2'-O-MTase" evidence="1">
    <location>
        <begin position="1"/>
        <end position="47"/>
    </location>
</feature>
<dbReference type="InterPro" id="IPR025786">
    <property type="entry name" value="Mononega_L_MeTrfase"/>
</dbReference>
<accession>A0AAD8A6M3</accession>
<proteinExistence type="predicted"/>
<dbReference type="GO" id="GO:0004483">
    <property type="term" value="F:methyltransferase cap1 activity"/>
    <property type="evidence" value="ECO:0007669"/>
    <property type="project" value="TreeGrafter"/>
</dbReference>
<organism evidence="2 3">
    <name type="scientific">Diploptera punctata</name>
    <name type="common">Pacific beetle cockroach</name>
    <dbReference type="NCBI Taxonomy" id="6984"/>
    <lineage>
        <taxon>Eukaryota</taxon>
        <taxon>Metazoa</taxon>
        <taxon>Ecdysozoa</taxon>
        <taxon>Arthropoda</taxon>
        <taxon>Hexapoda</taxon>
        <taxon>Insecta</taxon>
        <taxon>Pterygota</taxon>
        <taxon>Neoptera</taxon>
        <taxon>Polyneoptera</taxon>
        <taxon>Dictyoptera</taxon>
        <taxon>Blattodea</taxon>
        <taxon>Blaberoidea</taxon>
        <taxon>Blaberidae</taxon>
        <taxon>Diplopterinae</taxon>
        <taxon>Diploptera</taxon>
    </lineage>
</organism>
<comment type="caution">
    <text evidence="2">The sequence shown here is derived from an EMBL/GenBank/DDBJ whole genome shotgun (WGS) entry which is preliminary data.</text>
</comment>
<dbReference type="GO" id="GO:0006370">
    <property type="term" value="P:7-methylguanosine mRNA capping"/>
    <property type="evidence" value="ECO:0007669"/>
    <property type="project" value="TreeGrafter"/>
</dbReference>
<dbReference type="PANTHER" id="PTHR16121:SF2">
    <property type="entry name" value="CAP-SPECIFIC MRNA (NUCLEOSIDE-2'-O-)-METHYLTRANSFERASE 2"/>
    <property type="match status" value="1"/>
</dbReference>
<dbReference type="GO" id="GO:0005737">
    <property type="term" value="C:cytoplasm"/>
    <property type="evidence" value="ECO:0007669"/>
    <property type="project" value="TreeGrafter"/>
</dbReference>
<evidence type="ECO:0000259" key="1">
    <source>
        <dbReference type="PROSITE" id="PS51590"/>
    </source>
</evidence>
<dbReference type="GO" id="GO:0005634">
    <property type="term" value="C:nucleus"/>
    <property type="evidence" value="ECO:0007669"/>
    <property type="project" value="TreeGrafter"/>
</dbReference>
<evidence type="ECO:0000313" key="2">
    <source>
        <dbReference type="EMBL" id="KAJ9593436.1"/>
    </source>
</evidence>
<feature type="non-terminal residue" evidence="2">
    <location>
        <position position="481"/>
    </location>
</feature>
<dbReference type="GO" id="GO:0032259">
    <property type="term" value="P:methylation"/>
    <property type="evidence" value="ECO:0007669"/>
    <property type="project" value="InterPro"/>
</dbReference>
<dbReference type="InterPro" id="IPR002877">
    <property type="entry name" value="RNA_MeTrfase_FtsJ_dom"/>
</dbReference>
<dbReference type="AlphaFoldDB" id="A0AAD8A6M3"/>
<protein>
    <recommendedName>
        <fullName evidence="1">Mononegavirus-type SAM-dependent 2'-O-MTase domain-containing protein</fullName>
    </recommendedName>
</protein>
<dbReference type="PROSITE" id="PS51590">
    <property type="entry name" value="SAM_MT_MNV_L"/>
    <property type="match status" value="1"/>
</dbReference>
<dbReference type="EMBL" id="JASPKZ010003441">
    <property type="protein sequence ID" value="KAJ9593436.1"/>
    <property type="molecule type" value="Genomic_DNA"/>
</dbReference>
<dbReference type="PANTHER" id="PTHR16121">
    <property type="entry name" value="CAP-SPECIFIC MRNA (NUCLEOSIDE-2'-O-)-METHYLTRANSFERASE 1-RELATED"/>
    <property type="match status" value="1"/>
</dbReference>
<keyword evidence="3" id="KW-1185">Reference proteome</keyword>
<dbReference type="Gene3D" id="3.40.50.12760">
    <property type="match status" value="2"/>
</dbReference>